<comment type="caution">
    <text evidence="2">The sequence shown here is derived from an EMBL/GenBank/DDBJ whole genome shotgun (WGS) entry which is preliminary data.</text>
</comment>
<evidence type="ECO:0000313" key="2">
    <source>
        <dbReference type="EMBL" id="GGF92556.1"/>
    </source>
</evidence>
<evidence type="ECO:0000256" key="1">
    <source>
        <dbReference type="SAM" id="Phobius"/>
    </source>
</evidence>
<feature type="transmembrane region" description="Helical" evidence="1">
    <location>
        <begin position="153"/>
        <end position="183"/>
    </location>
</feature>
<reference evidence="2" key="2">
    <citation type="submission" date="2020-09" db="EMBL/GenBank/DDBJ databases">
        <authorList>
            <person name="Sun Q."/>
            <person name="Zhou Y."/>
        </authorList>
    </citation>
    <scope>NUCLEOTIDE SEQUENCE</scope>
    <source>
        <strain evidence="2">CGMCC 1.15758</strain>
    </source>
</reference>
<evidence type="ECO:0000313" key="3">
    <source>
        <dbReference type="Proteomes" id="UP000636949"/>
    </source>
</evidence>
<keyword evidence="1" id="KW-0472">Membrane</keyword>
<feature type="transmembrane region" description="Helical" evidence="1">
    <location>
        <begin position="30"/>
        <end position="55"/>
    </location>
</feature>
<organism evidence="2 3">
    <name type="scientific">Cysteiniphilum litorale</name>
    <dbReference type="NCBI Taxonomy" id="2056700"/>
    <lineage>
        <taxon>Bacteria</taxon>
        <taxon>Pseudomonadati</taxon>
        <taxon>Pseudomonadota</taxon>
        <taxon>Gammaproteobacteria</taxon>
        <taxon>Thiotrichales</taxon>
        <taxon>Fastidiosibacteraceae</taxon>
        <taxon>Cysteiniphilum</taxon>
    </lineage>
</organism>
<gene>
    <name evidence="2" type="ORF">GCM10010995_07110</name>
</gene>
<dbReference type="EMBL" id="BMJS01000005">
    <property type="protein sequence ID" value="GGF92556.1"/>
    <property type="molecule type" value="Genomic_DNA"/>
</dbReference>
<reference evidence="2" key="1">
    <citation type="journal article" date="2014" name="Int. J. Syst. Evol. Microbiol.">
        <title>Complete genome sequence of Corynebacterium casei LMG S-19264T (=DSM 44701T), isolated from a smear-ripened cheese.</title>
        <authorList>
            <consortium name="US DOE Joint Genome Institute (JGI-PGF)"/>
            <person name="Walter F."/>
            <person name="Albersmeier A."/>
            <person name="Kalinowski J."/>
            <person name="Ruckert C."/>
        </authorList>
    </citation>
    <scope>NUCLEOTIDE SEQUENCE</scope>
    <source>
        <strain evidence="2">CGMCC 1.15758</strain>
    </source>
</reference>
<name>A0A8J3E8B3_9GAMM</name>
<protein>
    <recommendedName>
        <fullName evidence="4">DUF4400 domain-containing protein</fullName>
    </recommendedName>
</protein>
<dbReference type="OrthoDB" id="8443503at2"/>
<dbReference type="Proteomes" id="UP000636949">
    <property type="component" value="Unassembled WGS sequence"/>
</dbReference>
<dbReference type="RefSeq" id="WP_157968207.1">
    <property type="nucleotide sequence ID" value="NZ_BMJS01000005.1"/>
</dbReference>
<sequence>MTSAINTHQTQRDEATQNKLLRLILIPFQLTIWLVGFAVTGCVILICFYLIYWMLTSYQHAYNTLIEIYNYNIAHFYINPNSLIGGWINQLYHSLTQSITEVNQYFANSVKWVQENSYINKDTLSDIPVSDQVNSLMNQSYSFVQKGRSLIQIAFYVTVIKFLTSLSFYQLYIMAIILAFITGNHKRLYRRYCVDRESEAKHNIIRGLTVWLPSLGVILYLVMPFKINPMMVALTSSFICYVLLHYLIGSFKKYL</sequence>
<proteinExistence type="predicted"/>
<dbReference type="Pfam" id="PF14348">
    <property type="entry name" value="DtrJ-like"/>
    <property type="match status" value="1"/>
</dbReference>
<keyword evidence="3" id="KW-1185">Reference proteome</keyword>
<feature type="transmembrane region" description="Helical" evidence="1">
    <location>
        <begin position="229"/>
        <end position="248"/>
    </location>
</feature>
<feature type="transmembrane region" description="Helical" evidence="1">
    <location>
        <begin position="204"/>
        <end position="223"/>
    </location>
</feature>
<dbReference type="AlphaFoldDB" id="A0A8J3E8B3"/>
<accession>A0A8J3E8B3</accession>
<keyword evidence="1" id="KW-1133">Transmembrane helix</keyword>
<evidence type="ECO:0008006" key="4">
    <source>
        <dbReference type="Google" id="ProtNLM"/>
    </source>
</evidence>
<keyword evidence="1" id="KW-0812">Transmembrane</keyword>
<dbReference type="InterPro" id="IPR022266">
    <property type="entry name" value="DtrJ-like"/>
</dbReference>